<evidence type="ECO:0000256" key="2">
    <source>
        <dbReference type="ARBA" id="ARBA00022729"/>
    </source>
</evidence>
<evidence type="ECO:0000256" key="4">
    <source>
        <dbReference type="SAM" id="SignalP"/>
    </source>
</evidence>
<keyword evidence="2 4" id="KW-0732">Signal</keyword>
<protein>
    <submittedName>
        <fullName evidence="7">Peptidase</fullName>
    </submittedName>
</protein>
<accession>A0ABU0WZI3</accession>
<dbReference type="PANTHER" id="PTHR43248">
    <property type="entry name" value="2-SUCCINYL-6-HYDROXY-2,4-CYCLOHEXADIENE-1-CARBOXYLATE SYNTHASE"/>
    <property type="match status" value="1"/>
</dbReference>
<reference evidence="7 8" key="1">
    <citation type="submission" date="2017-06" db="EMBL/GenBank/DDBJ databases">
        <title>Cultured bacterium strain Saccharothrix yanglingensis Hhs.015.</title>
        <authorList>
            <person name="Xia Y."/>
        </authorList>
    </citation>
    <scope>NUCLEOTIDE SEQUENCE [LARGE SCALE GENOMIC DNA]</scope>
    <source>
        <strain evidence="7 8">Hhs.015</strain>
    </source>
</reference>
<organism evidence="7 8">
    <name type="scientific">Saccharothrix yanglingensis</name>
    <dbReference type="NCBI Taxonomy" id="659496"/>
    <lineage>
        <taxon>Bacteria</taxon>
        <taxon>Bacillati</taxon>
        <taxon>Actinomycetota</taxon>
        <taxon>Actinomycetes</taxon>
        <taxon>Pseudonocardiales</taxon>
        <taxon>Pseudonocardiaceae</taxon>
        <taxon>Saccharothrix</taxon>
    </lineage>
</organism>
<dbReference type="Gene3D" id="3.40.50.1820">
    <property type="entry name" value="alpha/beta hydrolase"/>
    <property type="match status" value="1"/>
</dbReference>
<proteinExistence type="inferred from homology"/>
<dbReference type="RefSeq" id="WP_306746474.1">
    <property type="nucleotide sequence ID" value="NZ_NSDM01000006.1"/>
</dbReference>
<dbReference type="Proteomes" id="UP001225605">
    <property type="component" value="Unassembled WGS sequence"/>
</dbReference>
<evidence type="ECO:0000259" key="6">
    <source>
        <dbReference type="Pfam" id="PF08386"/>
    </source>
</evidence>
<feature type="domain" description="Peptidase S33 tripeptidyl aminopeptidase-like C-terminal" evidence="6">
    <location>
        <begin position="426"/>
        <end position="526"/>
    </location>
</feature>
<evidence type="ECO:0000259" key="5">
    <source>
        <dbReference type="Pfam" id="PF00561"/>
    </source>
</evidence>
<evidence type="ECO:0000313" key="7">
    <source>
        <dbReference type="EMBL" id="MDQ2585286.1"/>
    </source>
</evidence>
<dbReference type="SUPFAM" id="SSF53474">
    <property type="entry name" value="alpha/beta-Hydrolases"/>
    <property type="match status" value="1"/>
</dbReference>
<evidence type="ECO:0000256" key="3">
    <source>
        <dbReference type="ARBA" id="ARBA00022801"/>
    </source>
</evidence>
<feature type="chain" id="PRO_5046078125" evidence="4">
    <location>
        <begin position="30"/>
        <end position="535"/>
    </location>
</feature>
<dbReference type="InterPro" id="IPR029058">
    <property type="entry name" value="AB_hydrolase_fold"/>
</dbReference>
<sequence length="535" mass="58017">MQLRFRALALTVAAGTALSGLVATGSATAQDAQHAQGATPIQWSTCADDVLAEIPAAERAKVSCANHPVPLDHARPRGPKITVALMKRPAEDQANRIGSLFINPGGPGGAGLIYSAYGGSFFQPEVMKRFDLIGFDPRGVGRSTPLRCFQTLEEADEVFGRMSAIPITRTEIRDTMAATVDYTDACARNAGPLLQHMSTEAVARDLDLFRQGVGDRQLTFVGFSYGTLLGATYANIFPSKSRALVLDGNVDPKLRTTNGPEYDRQRAKGGFELALDAFLDRCDAEGDKCAYSEGDPRAKFDEVRDHLRTEPVALPSGEVVTLSGYVGRVASDLYAPTRFKALAAWLQSVYAVLHPGAATFSAQEQAALLPPLNNRRGLADIRAGITADTPYEYDDSYYGVNCTDKPFLRVPQLFPVLAAKWERESPTFGRYQAASDLLTCPTWPVPRPDRWAGPWNKRTPNPVVVVGNYYDPATQYEFSKRMTAQLGNARLVSVDAFGHCILGDSAGVDTLVTDYLVNLKAPADGQVFQPNAQPF</sequence>
<dbReference type="PANTHER" id="PTHR43248:SF29">
    <property type="entry name" value="TRIPEPTIDYL AMINOPEPTIDASE"/>
    <property type="match status" value="1"/>
</dbReference>
<evidence type="ECO:0000313" key="8">
    <source>
        <dbReference type="Proteomes" id="UP001225605"/>
    </source>
</evidence>
<dbReference type="Pfam" id="PF00561">
    <property type="entry name" value="Abhydrolase_1"/>
    <property type="match status" value="1"/>
</dbReference>
<comment type="caution">
    <text evidence="7">The sequence shown here is derived from an EMBL/GenBank/DDBJ whole genome shotgun (WGS) entry which is preliminary data.</text>
</comment>
<feature type="domain" description="AB hydrolase-1" evidence="5">
    <location>
        <begin position="100"/>
        <end position="258"/>
    </location>
</feature>
<evidence type="ECO:0000256" key="1">
    <source>
        <dbReference type="ARBA" id="ARBA00010088"/>
    </source>
</evidence>
<dbReference type="Pfam" id="PF08386">
    <property type="entry name" value="Abhydrolase_4"/>
    <property type="match status" value="1"/>
</dbReference>
<dbReference type="InterPro" id="IPR051601">
    <property type="entry name" value="Serine_prot/Carboxylest_S33"/>
</dbReference>
<dbReference type="InterPro" id="IPR000073">
    <property type="entry name" value="AB_hydrolase_1"/>
</dbReference>
<gene>
    <name evidence="7" type="ORF">CKY47_15125</name>
</gene>
<feature type="signal peptide" evidence="4">
    <location>
        <begin position="1"/>
        <end position="29"/>
    </location>
</feature>
<name>A0ABU0WZI3_9PSEU</name>
<comment type="similarity">
    <text evidence="1">Belongs to the peptidase S33 family.</text>
</comment>
<keyword evidence="3" id="KW-0378">Hydrolase</keyword>
<dbReference type="EMBL" id="NSDM01000006">
    <property type="protein sequence ID" value="MDQ2585286.1"/>
    <property type="molecule type" value="Genomic_DNA"/>
</dbReference>
<keyword evidence="8" id="KW-1185">Reference proteome</keyword>
<dbReference type="InterPro" id="IPR013595">
    <property type="entry name" value="Pept_S33_TAP-like_C"/>
</dbReference>